<evidence type="ECO:0000313" key="2">
    <source>
        <dbReference type="Proteomes" id="UP000220353"/>
    </source>
</evidence>
<sequence>MLPLVLSSCSESAAPAVPARASVKVQAPATKTAAKPGPRQCSTPAQVCSYGTGPAGEPCSCWATDGTPDVGITKIGTKLSLERD</sequence>
<evidence type="ECO:0000313" key="1">
    <source>
        <dbReference type="EMBL" id="PDT44636.1"/>
    </source>
</evidence>
<dbReference type="AlphaFoldDB" id="A0A2A6LQZ1"/>
<organism evidence="1 2">
    <name type="scientific">Rhizobium fredii</name>
    <name type="common">Sinorhizobium fredii</name>
    <dbReference type="NCBI Taxonomy" id="380"/>
    <lineage>
        <taxon>Bacteria</taxon>
        <taxon>Pseudomonadati</taxon>
        <taxon>Pseudomonadota</taxon>
        <taxon>Alphaproteobacteria</taxon>
        <taxon>Hyphomicrobiales</taxon>
        <taxon>Rhizobiaceae</taxon>
        <taxon>Sinorhizobium/Ensifer group</taxon>
        <taxon>Sinorhizobium</taxon>
    </lineage>
</organism>
<proteinExistence type="predicted"/>
<dbReference type="EMBL" id="NWTC01000030">
    <property type="protein sequence ID" value="PDT44636.1"/>
    <property type="molecule type" value="Genomic_DNA"/>
</dbReference>
<dbReference type="Proteomes" id="UP000220353">
    <property type="component" value="Unassembled WGS sequence"/>
</dbReference>
<comment type="caution">
    <text evidence="1">The sequence shown here is derived from an EMBL/GenBank/DDBJ whole genome shotgun (WGS) entry which is preliminary data.</text>
</comment>
<accession>A0A2A6LQZ1</accession>
<gene>
    <name evidence="1" type="ORF">CO661_28305</name>
</gene>
<reference evidence="1 2" key="1">
    <citation type="submission" date="2017-09" db="EMBL/GenBank/DDBJ databases">
        <title>Comparative genomics of rhizobia isolated from Phaseolus vulgaris in China.</title>
        <authorList>
            <person name="Tong W."/>
        </authorList>
    </citation>
    <scope>NUCLEOTIDE SEQUENCE [LARGE SCALE GENOMIC DNA]</scope>
    <source>
        <strain evidence="1 2">PCH1</strain>
    </source>
</reference>
<protein>
    <submittedName>
        <fullName evidence="1">Uncharacterized protein</fullName>
    </submittedName>
</protein>
<name>A0A2A6LQZ1_RHIFR</name>